<accession>A0A0A0JVG5</accession>
<sequence length="253" mass="28372">MDEMLTVGQVARTYGVTVRTLHHYDEVGLLSPSERTPAGYRLYTGADLERLATVVTYRRLGLSLDEVGSLLRGDGSAAEHLRRQRDAVMEKVDELHRLVDAIDARLGREMNETPATSEELKQIFGDGFKDEYRAEAQERWGETDAWQQSAARTKRHTPADWERIRAEGEAVNAAFVAALRSGKPATSAEAMDAAEAHRVQIQTWFYDLTHEFHRGLADMYVADPRFTATYEDLAPGLAAYVRDAIHANADRHA</sequence>
<dbReference type="InterPro" id="IPR047057">
    <property type="entry name" value="MerR_fam"/>
</dbReference>
<comment type="caution">
    <text evidence="6">The sequence shown here is derived from an EMBL/GenBank/DDBJ whole genome shotgun (WGS) entry which is preliminary data.</text>
</comment>
<dbReference type="Gene3D" id="1.10.1660.10">
    <property type="match status" value="1"/>
</dbReference>
<dbReference type="Pfam" id="PF07739">
    <property type="entry name" value="TipAS"/>
    <property type="match status" value="1"/>
</dbReference>
<dbReference type="CDD" id="cd01106">
    <property type="entry name" value="HTH_TipAL-Mta"/>
    <property type="match status" value="1"/>
</dbReference>
<dbReference type="OrthoDB" id="9809391at2"/>
<dbReference type="SMART" id="SM00422">
    <property type="entry name" value="HTH_MERR"/>
    <property type="match status" value="1"/>
</dbReference>
<protein>
    <submittedName>
        <fullName evidence="6">Transcriptional regulator</fullName>
    </submittedName>
</protein>
<dbReference type="InterPro" id="IPR000551">
    <property type="entry name" value="MerR-type_HTH_dom"/>
</dbReference>
<dbReference type="STRING" id="1385519.N801_16835"/>
<dbReference type="PANTHER" id="PTHR30204:SF90">
    <property type="entry name" value="HTH-TYPE TRANSCRIPTIONAL ACTIVATOR MTA"/>
    <property type="match status" value="1"/>
</dbReference>
<dbReference type="SUPFAM" id="SSF46955">
    <property type="entry name" value="Putative DNA-binding domain"/>
    <property type="match status" value="1"/>
</dbReference>
<keyword evidence="4" id="KW-0804">Transcription</keyword>
<dbReference type="GO" id="GO:0003700">
    <property type="term" value="F:DNA-binding transcription factor activity"/>
    <property type="evidence" value="ECO:0007669"/>
    <property type="project" value="InterPro"/>
</dbReference>
<dbReference type="PROSITE" id="PS50937">
    <property type="entry name" value="HTH_MERR_2"/>
    <property type="match status" value="1"/>
</dbReference>
<dbReference type="Proteomes" id="UP000030013">
    <property type="component" value="Unassembled WGS sequence"/>
</dbReference>
<evidence type="ECO:0000256" key="3">
    <source>
        <dbReference type="ARBA" id="ARBA00023159"/>
    </source>
</evidence>
<evidence type="ECO:0000313" key="6">
    <source>
        <dbReference type="EMBL" id="KGN40022.1"/>
    </source>
</evidence>
<gene>
    <name evidence="6" type="ORF">N801_16835</name>
</gene>
<dbReference type="SUPFAM" id="SSF89082">
    <property type="entry name" value="Antibiotic binding domain of TipA-like multidrug resistance regulators"/>
    <property type="match status" value="1"/>
</dbReference>
<dbReference type="eggNOG" id="COG0789">
    <property type="taxonomic scope" value="Bacteria"/>
</dbReference>
<dbReference type="EMBL" id="AVPL01000057">
    <property type="protein sequence ID" value="KGN40022.1"/>
    <property type="molecule type" value="Genomic_DNA"/>
</dbReference>
<reference evidence="6 7" key="1">
    <citation type="submission" date="2013-08" db="EMBL/GenBank/DDBJ databases">
        <title>The genome sequence of Knoellia aerolata.</title>
        <authorList>
            <person name="Zhu W."/>
            <person name="Wang G."/>
        </authorList>
    </citation>
    <scope>NUCLEOTIDE SEQUENCE [LARGE SCALE GENOMIC DNA]</scope>
    <source>
        <strain evidence="6 7">DSM 18566</strain>
    </source>
</reference>
<keyword evidence="1" id="KW-0805">Transcription regulation</keyword>
<dbReference type="InterPro" id="IPR012925">
    <property type="entry name" value="TipAS_dom"/>
</dbReference>
<dbReference type="Gene3D" id="1.10.490.50">
    <property type="entry name" value="Antibiotic binding domain of TipA-like multidrug resistance regulators"/>
    <property type="match status" value="1"/>
</dbReference>
<dbReference type="GO" id="GO:0003677">
    <property type="term" value="F:DNA binding"/>
    <property type="evidence" value="ECO:0007669"/>
    <property type="project" value="UniProtKB-KW"/>
</dbReference>
<dbReference type="InterPro" id="IPR036244">
    <property type="entry name" value="TipA-like_antibiotic-bd"/>
</dbReference>
<dbReference type="AlphaFoldDB" id="A0A0A0JVG5"/>
<dbReference type="PANTHER" id="PTHR30204">
    <property type="entry name" value="REDOX-CYCLING DRUG-SENSING TRANSCRIPTIONAL ACTIVATOR SOXR"/>
    <property type="match status" value="1"/>
</dbReference>
<dbReference type="InterPro" id="IPR009061">
    <property type="entry name" value="DNA-bd_dom_put_sf"/>
</dbReference>
<feature type="domain" description="HTH merR-type" evidence="5">
    <location>
        <begin position="4"/>
        <end position="73"/>
    </location>
</feature>
<keyword evidence="7" id="KW-1185">Reference proteome</keyword>
<evidence type="ECO:0000256" key="4">
    <source>
        <dbReference type="ARBA" id="ARBA00023163"/>
    </source>
</evidence>
<name>A0A0A0JVG5_9MICO</name>
<keyword evidence="2" id="KW-0238">DNA-binding</keyword>
<evidence type="ECO:0000256" key="1">
    <source>
        <dbReference type="ARBA" id="ARBA00023015"/>
    </source>
</evidence>
<evidence type="ECO:0000259" key="5">
    <source>
        <dbReference type="PROSITE" id="PS50937"/>
    </source>
</evidence>
<proteinExistence type="predicted"/>
<dbReference type="PRINTS" id="PR00040">
    <property type="entry name" value="HTHMERR"/>
</dbReference>
<evidence type="ECO:0000256" key="2">
    <source>
        <dbReference type="ARBA" id="ARBA00023125"/>
    </source>
</evidence>
<keyword evidence="3" id="KW-0010">Activator</keyword>
<organism evidence="6 7">
    <name type="scientific">Knoellia aerolata DSM 18566</name>
    <dbReference type="NCBI Taxonomy" id="1385519"/>
    <lineage>
        <taxon>Bacteria</taxon>
        <taxon>Bacillati</taxon>
        <taxon>Actinomycetota</taxon>
        <taxon>Actinomycetes</taxon>
        <taxon>Micrococcales</taxon>
        <taxon>Intrasporangiaceae</taxon>
        <taxon>Knoellia</taxon>
    </lineage>
</organism>
<evidence type="ECO:0000313" key="7">
    <source>
        <dbReference type="Proteomes" id="UP000030013"/>
    </source>
</evidence>
<dbReference type="Pfam" id="PF13411">
    <property type="entry name" value="MerR_1"/>
    <property type="match status" value="1"/>
</dbReference>